<protein>
    <submittedName>
        <fullName evidence="2">NnrS family protein</fullName>
    </submittedName>
</protein>
<dbReference type="Proteomes" id="UP000885832">
    <property type="component" value="Unassembled WGS sequence"/>
</dbReference>
<reference evidence="2" key="1">
    <citation type="journal article" date="2020" name="mSystems">
        <title>Genome- and Community-Level Interaction Insights into Carbon Utilization and Element Cycling Functions of Hydrothermarchaeota in Hydrothermal Sediment.</title>
        <authorList>
            <person name="Zhou Z."/>
            <person name="Liu Y."/>
            <person name="Xu W."/>
            <person name="Pan J."/>
            <person name="Luo Z.H."/>
            <person name="Li M."/>
        </authorList>
    </citation>
    <scope>NUCLEOTIDE SEQUENCE [LARGE SCALE GENOMIC DNA]</scope>
    <source>
        <strain evidence="2">HyVt-505</strain>
    </source>
</reference>
<feature type="transmembrane region" description="Helical" evidence="1">
    <location>
        <begin position="44"/>
        <end position="64"/>
    </location>
</feature>
<keyword evidence="1" id="KW-0812">Transmembrane</keyword>
<dbReference type="InterPro" id="IPR010266">
    <property type="entry name" value="NnrS"/>
</dbReference>
<dbReference type="AlphaFoldDB" id="A0A832N5R1"/>
<evidence type="ECO:0000313" key="2">
    <source>
        <dbReference type="EMBL" id="HHJ81065.1"/>
    </source>
</evidence>
<dbReference type="EMBL" id="DRNF01000347">
    <property type="protein sequence ID" value="HHJ81065.1"/>
    <property type="molecule type" value="Genomic_DNA"/>
</dbReference>
<dbReference type="Pfam" id="PF05940">
    <property type="entry name" value="NnrS"/>
    <property type="match status" value="1"/>
</dbReference>
<comment type="caution">
    <text evidence="2">The sequence shown here is derived from an EMBL/GenBank/DDBJ whole genome shotgun (WGS) entry which is preliminary data.</text>
</comment>
<keyword evidence="1" id="KW-1133">Transmembrane helix</keyword>
<feature type="transmembrane region" description="Helical" evidence="1">
    <location>
        <begin position="70"/>
        <end position="91"/>
    </location>
</feature>
<keyword evidence="1" id="KW-0472">Membrane</keyword>
<feature type="transmembrane region" description="Helical" evidence="1">
    <location>
        <begin position="103"/>
        <end position="126"/>
    </location>
</feature>
<accession>A0A832N5R1</accession>
<name>A0A832N5R1_9GAMM</name>
<gene>
    <name evidence="2" type="ORF">ENJ65_05480</name>
</gene>
<proteinExistence type="predicted"/>
<sequence length="170" mass="18542">MLLLVVELFYPQAWLLTVLACFAALVHGARLWGWYSRLIWSVPLLWVLHLGYAWLVLGLVFKAALITEAVAPVLATHALAAAIAVLCLGMMSRVALGHTGRMLMPAASMGWAFAFINLAMVARVLLPMIVPAWIIPATIASAGLWLLAFALFVHVYWPVLSRARVDGQPG</sequence>
<feature type="transmembrane region" description="Helical" evidence="1">
    <location>
        <begin position="132"/>
        <end position="157"/>
    </location>
</feature>
<evidence type="ECO:0000256" key="1">
    <source>
        <dbReference type="SAM" id="Phobius"/>
    </source>
</evidence>
<organism evidence="2">
    <name type="scientific">Candidatus Tenderia electrophaga</name>
    <dbReference type="NCBI Taxonomy" id="1748243"/>
    <lineage>
        <taxon>Bacteria</taxon>
        <taxon>Pseudomonadati</taxon>
        <taxon>Pseudomonadota</taxon>
        <taxon>Gammaproteobacteria</taxon>
        <taxon>Candidatus Tenderiales</taxon>
        <taxon>Candidatus Tenderiaceae</taxon>
        <taxon>Candidatus Tenderia</taxon>
    </lineage>
</organism>
<feature type="transmembrane region" description="Helical" evidence="1">
    <location>
        <begin position="12"/>
        <end position="32"/>
    </location>
</feature>